<proteinExistence type="predicted"/>
<reference evidence="3" key="1">
    <citation type="submission" date="2025-08" db="UniProtKB">
        <authorList>
            <consortium name="Ensembl"/>
        </authorList>
    </citation>
    <scope>IDENTIFICATION</scope>
</reference>
<evidence type="ECO:0000313" key="4">
    <source>
        <dbReference type="Proteomes" id="UP000265000"/>
    </source>
</evidence>
<dbReference type="InterPro" id="IPR042091">
    <property type="entry name" value="Ska2_N"/>
</dbReference>
<dbReference type="AlphaFoldDB" id="A0A3Q2PI68"/>
<evidence type="ECO:0000313" key="3">
    <source>
        <dbReference type="Ensembl" id="ENSFHEP00000012801.1"/>
    </source>
</evidence>
<dbReference type="GeneTree" id="ENSGT00940000175043"/>
<feature type="region of interest" description="Disordered" evidence="1">
    <location>
        <begin position="95"/>
        <end position="123"/>
    </location>
</feature>
<sequence length="123" mass="13373">AEFLSSAPLPPGPEDVTVMLENLKSIKAKHSVLRSQVSKITDAQKESMEFIKNRLNSATELIKHCQQTSDLEVPLQGESSALLMALQQSLIPSKHEATVDRKLPLNGKEKPPAESGSASINWG</sequence>
<dbReference type="Gene3D" id="6.10.250.1380">
    <property type="match status" value="1"/>
</dbReference>
<accession>A0A3Q2PI68</accession>
<evidence type="ECO:0000259" key="2">
    <source>
        <dbReference type="Pfam" id="PF16740"/>
    </source>
</evidence>
<feature type="domain" description="Ska2 N-terminal" evidence="2">
    <location>
        <begin position="14"/>
        <end position="79"/>
    </location>
</feature>
<protein>
    <recommendedName>
        <fullName evidence="2">Ska2 N-terminal domain-containing protein</fullName>
    </recommendedName>
</protein>
<organism evidence="3 4">
    <name type="scientific">Fundulus heteroclitus</name>
    <name type="common">Killifish</name>
    <name type="synonym">Mummichog</name>
    <dbReference type="NCBI Taxonomy" id="8078"/>
    <lineage>
        <taxon>Eukaryota</taxon>
        <taxon>Metazoa</taxon>
        <taxon>Chordata</taxon>
        <taxon>Craniata</taxon>
        <taxon>Vertebrata</taxon>
        <taxon>Euteleostomi</taxon>
        <taxon>Actinopterygii</taxon>
        <taxon>Neopterygii</taxon>
        <taxon>Teleostei</taxon>
        <taxon>Neoteleostei</taxon>
        <taxon>Acanthomorphata</taxon>
        <taxon>Ovalentaria</taxon>
        <taxon>Atherinomorphae</taxon>
        <taxon>Cyprinodontiformes</taxon>
        <taxon>Fundulidae</taxon>
        <taxon>Fundulus</taxon>
    </lineage>
</organism>
<dbReference type="Pfam" id="PF16740">
    <property type="entry name" value="SKA2"/>
    <property type="match status" value="1"/>
</dbReference>
<evidence type="ECO:0000256" key="1">
    <source>
        <dbReference type="SAM" id="MobiDB-lite"/>
    </source>
</evidence>
<feature type="compositionally biased region" description="Basic and acidic residues" evidence="1">
    <location>
        <begin position="95"/>
        <end position="112"/>
    </location>
</feature>
<keyword evidence="4" id="KW-1185">Reference proteome</keyword>
<dbReference type="STRING" id="8078.ENSFHEP00000012801"/>
<dbReference type="Proteomes" id="UP000265000">
    <property type="component" value="Unplaced"/>
</dbReference>
<dbReference type="Ensembl" id="ENSFHET00000020175.1">
    <property type="protein sequence ID" value="ENSFHEP00000012801.1"/>
    <property type="gene ID" value="ENSFHEG00000014265.1"/>
</dbReference>
<reference evidence="3" key="2">
    <citation type="submission" date="2025-09" db="UniProtKB">
        <authorList>
            <consortium name="Ensembl"/>
        </authorList>
    </citation>
    <scope>IDENTIFICATION</scope>
</reference>
<name>A0A3Q2PI68_FUNHE</name>